<organism evidence="4 5">
    <name type="scientific">Mesonia sediminis</name>
    <dbReference type="NCBI Taxonomy" id="1703946"/>
    <lineage>
        <taxon>Bacteria</taxon>
        <taxon>Pseudomonadati</taxon>
        <taxon>Bacteroidota</taxon>
        <taxon>Flavobacteriia</taxon>
        <taxon>Flavobacteriales</taxon>
        <taxon>Flavobacteriaceae</taxon>
        <taxon>Mesonia</taxon>
    </lineage>
</organism>
<protein>
    <recommendedName>
        <fullName evidence="3">GTP cyclohydrolase 1 type 2 homolog</fullName>
    </recommendedName>
</protein>
<dbReference type="InterPro" id="IPR017221">
    <property type="entry name" value="DUF34/NIF3_bac"/>
</dbReference>
<evidence type="ECO:0000313" key="5">
    <source>
        <dbReference type="Proteomes" id="UP001597357"/>
    </source>
</evidence>
<comment type="similarity">
    <text evidence="1 3">Belongs to the GTP cyclohydrolase I type 2/NIF3 family.</text>
</comment>
<dbReference type="RefSeq" id="WP_379042375.1">
    <property type="nucleotide sequence ID" value="NZ_JBHULZ010000002.1"/>
</dbReference>
<dbReference type="PANTHER" id="PTHR13799:SF14">
    <property type="entry name" value="GTP CYCLOHYDROLASE 1 TYPE 2 HOMOLOG"/>
    <property type="match status" value="1"/>
</dbReference>
<dbReference type="EMBL" id="JBHULZ010000002">
    <property type="protein sequence ID" value="MFD2696382.1"/>
    <property type="molecule type" value="Genomic_DNA"/>
</dbReference>
<dbReference type="PIRSF" id="PIRSF037489">
    <property type="entry name" value="UCP037489_NIF3_YqfO"/>
    <property type="match status" value="1"/>
</dbReference>
<name>A0ABW5SCJ1_9FLAO</name>
<keyword evidence="5" id="KW-1185">Reference proteome</keyword>
<gene>
    <name evidence="4" type="ORF">ACFSQ0_00080</name>
</gene>
<dbReference type="SUPFAM" id="SSF102705">
    <property type="entry name" value="NIF3 (NGG1p interacting factor 3)-like"/>
    <property type="match status" value="1"/>
</dbReference>
<dbReference type="Proteomes" id="UP001597357">
    <property type="component" value="Unassembled WGS sequence"/>
</dbReference>
<proteinExistence type="inferred from homology"/>
<dbReference type="PANTHER" id="PTHR13799">
    <property type="entry name" value="NGG1 INTERACTING FACTOR 3"/>
    <property type="match status" value="1"/>
</dbReference>
<reference evidence="5" key="1">
    <citation type="journal article" date="2019" name="Int. J. Syst. Evol. Microbiol.">
        <title>The Global Catalogue of Microorganisms (GCM) 10K type strain sequencing project: providing services to taxonomists for standard genome sequencing and annotation.</title>
        <authorList>
            <consortium name="The Broad Institute Genomics Platform"/>
            <consortium name="The Broad Institute Genome Sequencing Center for Infectious Disease"/>
            <person name="Wu L."/>
            <person name="Ma J."/>
        </authorList>
    </citation>
    <scope>NUCLEOTIDE SEQUENCE [LARGE SCALE GENOMIC DNA]</scope>
    <source>
        <strain evidence="5">KCTC 42255</strain>
    </source>
</reference>
<dbReference type="InterPro" id="IPR015867">
    <property type="entry name" value="N-reg_PII/ATP_PRibTrfase_C"/>
</dbReference>
<dbReference type="InterPro" id="IPR036069">
    <property type="entry name" value="DUF34/NIF3_sf"/>
</dbReference>
<dbReference type="NCBIfam" id="TIGR00486">
    <property type="entry name" value="YbgI_SA1388"/>
    <property type="match status" value="1"/>
</dbReference>
<comment type="caution">
    <text evidence="4">The sequence shown here is derived from an EMBL/GenBank/DDBJ whole genome shotgun (WGS) entry which is preliminary data.</text>
</comment>
<evidence type="ECO:0000256" key="2">
    <source>
        <dbReference type="ARBA" id="ARBA00022723"/>
    </source>
</evidence>
<evidence type="ECO:0000256" key="3">
    <source>
        <dbReference type="PIRNR" id="PIRNR037489"/>
    </source>
</evidence>
<evidence type="ECO:0000313" key="4">
    <source>
        <dbReference type="EMBL" id="MFD2696382.1"/>
    </source>
</evidence>
<dbReference type="Gene3D" id="3.30.70.120">
    <property type="match status" value="1"/>
</dbReference>
<dbReference type="InterPro" id="IPR002678">
    <property type="entry name" value="DUF34/NIF3"/>
</dbReference>
<keyword evidence="2 3" id="KW-0479">Metal-binding</keyword>
<dbReference type="Pfam" id="PF01784">
    <property type="entry name" value="DUF34_NIF3"/>
    <property type="match status" value="1"/>
</dbReference>
<evidence type="ECO:0000256" key="1">
    <source>
        <dbReference type="ARBA" id="ARBA00006964"/>
    </source>
</evidence>
<dbReference type="Gene3D" id="3.40.1390.30">
    <property type="entry name" value="NIF3 (NGG1p interacting factor 3)-like"/>
    <property type="match status" value="1"/>
</dbReference>
<sequence length="364" mass="40330">MKIKEVIKQIEESVPLSYAEDFDNVGLLVGDDTRELTGILVALDTLEDTVDEAIAQDCNLIVAFHPIIFSGLKALTGKTYVERVVQKAIKHDVQIYAIHTALDNHLHGVNFKMAEVLGLTQTQILIPQKNTLMQLNTYVPLDHYSAVQQALFNAGAGSVGNYDSCSFGLLGEGSFKPNDQAQPHTGKANQWHVGQEKMLHVVFEKHKQQKVLHAMFESHPYEEVAYELIPIANENQQIGIGMLGELPQAKTEKEFINQLKNVFGTPVIRHSALRQKPVKKVAVLGGSGAFAISAAMAKGADVLVTADLKYHDFFKAEDKILLTDIGHYESEQFTKNLLHALLTKKFPNFAIVLSEKSTNPIQYS</sequence>
<accession>A0ABW5SCJ1</accession>